<reference evidence="3" key="1">
    <citation type="submission" date="2019-04" db="EMBL/GenBank/DDBJ databases">
        <authorList>
            <person name="Melise S."/>
            <person name="Noan J."/>
            <person name="Okalmin O."/>
        </authorList>
    </citation>
    <scope>NUCLEOTIDE SEQUENCE</scope>
    <source>
        <strain evidence="3">FN9</strain>
    </source>
</reference>
<organism evidence="3">
    <name type="scientific">Gibberella zeae</name>
    <name type="common">Wheat head blight fungus</name>
    <name type="synonym">Fusarium graminearum</name>
    <dbReference type="NCBI Taxonomy" id="5518"/>
    <lineage>
        <taxon>Eukaryota</taxon>
        <taxon>Fungi</taxon>
        <taxon>Dikarya</taxon>
        <taxon>Ascomycota</taxon>
        <taxon>Pezizomycotina</taxon>
        <taxon>Sordariomycetes</taxon>
        <taxon>Hypocreomycetidae</taxon>
        <taxon>Hypocreales</taxon>
        <taxon>Nectriaceae</taxon>
        <taxon>Fusarium</taxon>
    </lineage>
</organism>
<evidence type="ECO:0000313" key="2">
    <source>
        <dbReference type="EMBL" id="CAG2010323.1"/>
    </source>
</evidence>
<sequence>MVPTRRATRCDRMLKNGSVLARPGGSRVFKWPVSYLANLIRPRNYGQCYCEVSAPCERLEMVVEVHSKANWNWVRGAGDLTFDFCSVSLLRKHEQTLDKIDIGSPVLPPPFNSQVDTYLSLDLKRQVVEKTLCKRASTYLLPICTYCQGQGLALGQDRVAPGTVLEEEGRDHRLLTSDWVELQRPPVKPTAAQGQSRSEAGVEAQAR</sequence>
<gene>
    <name evidence="3" type="ORF">FUG_LOCUS426014</name>
    <name evidence="2" type="ORF">MDCFG202_LOCUS594661</name>
</gene>
<name>A0A679NGP0_GIBZA</name>
<reference evidence="2" key="2">
    <citation type="submission" date="2021-03" db="EMBL/GenBank/DDBJ databases">
        <authorList>
            <person name="Alouane T."/>
            <person name="Langin T."/>
            <person name="Bonhomme L."/>
        </authorList>
    </citation>
    <scope>NUCLEOTIDE SEQUENCE</scope>
    <source>
        <strain evidence="2">MDC_Fg202</strain>
    </source>
</reference>
<evidence type="ECO:0000313" key="3">
    <source>
        <dbReference type="EMBL" id="VIO61083.1"/>
    </source>
</evidence>
<dbReference type="EMBL" id="CAJPIJ010000219">
    <property type="protein sequence ID" value="CAG2010323.1"/>
    <property type="molecule type" value="Genomic_DNA"/>
</dbReference>
<accession>A0A679NGP0</accession>
<dbReference type="Proteomes" id="UP000746612">
    <property type="component" value="Unassembled WGS sequence"/>
</dbReference>
<protein>
    <submittedName>
        <fullName evidence="3">Uncharacterized protein</fullName>
    </submittedName>
</protein>
<dbReference type="EMBL" id="CAAKMV010000150">
    <property type="protein sequence ID" value="VIO61083.1"/>
    <property type="molecule type" value="Genomic_DNA"/>
</dbReference>
<evidence type="ECO:0000256" key="1">
    <source>
        <dbReference type="SAM" id="MobiDB-lite"/>
    </source>
</evidence>
<proteinExistence type="predicted"/>
<feature type="region of interest" description="Disordered" evidence="1">
    <location>
        <begin position="184"/>
        <end position="207"/>
    </location>
</feature>
<dbReference type="AlphaFoldDB" id="A0A679NGP0"/>